<organism evidence="2 3">
    <name type="scientific">Pan troglodytes</name>
    <name type="common">Chimpanzee</name>
    <dbReference type="NCBI Taxonomy" id="9598"/>
    <lineage>
        <taxon>Eukaryota</taxon>
        <taxon>Metazoa</taxon>
        <taxon>Chordata</taxon>
        <taxon>Craniata</taxon>
        <taxon>Vertebrata</taxon>
        <taxon>Euteleostomi</taxon>
        <taxon>Mammalia</taxon>
        <taxon>Eutheria</taxon>
        <taxon>Euarchontoglires</taxon>
        <taxon>Primates</taxon>
        <taxon>Haplorrhini</taxon>
        <taxon>Catarrhini</taxon>
        <taxon>Hominidae</taxon>
        <taxon>Pan</taxon>
    </lineage>
</organism>
<name>A0A2J8L3A4_PANTR</name>
<gene>
    <name evidence="2" type="ORF">CK820_G0033242</name>
</gene>
<dbReference type="EMBL" id="NBAG03000316">
    <property type="protein sequence ID" value="PNI41741.1"/>
    <property type="molecule type" value="Genomic_DNA"/>
</dbReference>
<dbReference type="Proteomes" id="UP000236370">
    <property type="component" value="Unassembled WGS sequence"/>
</dbReference>
<sequence>MDEDGLELQQEPNSFFDATGADGTHMDGDQIV</sequence>
<reference evidence="2 3" key="1">
    <citation type="submission" date="2017-12" db="EMBL/GenBank/DDBJ databases">
        <title>High-resolution comparative analysis of great ape genomes.</title>
        <authorList>
            <person name="Pollen A."/>
            <person name="Hastie A."/>
            <person name="Hormozdiari F."/>
            <person name="Dougherty M."/>
            <person name="Liu R."/>
            <person name="Chaisson M."/>
            <person name="Hoppe E."/>
            <person name="Hill C."/>
            <person name="Pang A."/>
            <person name="Hillier L."/>
            <person name="Baker C."/>
            <person name="Armstrong J."/>
            <person name="Shendure J."/>
            <person name="Paten B."/>
            <person name="Wilson R."/>
            <person name="Chao H."/>
            <person name="Schneider V."/>
            <person name="Ventura M."/>
            <person name="Kronenberg Z."/>
            <person name="Murali S."/>
            <person name="Gordon D."/>
            <person name="Cantsilieris S."/>
            <person name="Munson K."/>
            <person name="Nelson B."/>
            <person name="Raja A."/>
            <person name="Underwood J."/>
            <person name="Diekhans M."/>
            <person name="Fiddes I."/>
            <person name="Haussler D."/>
            <person name="Eichler E."/>
        </authorList>
    </citation>
    <scope>NUCLEOTIDE SEQUENCE [LARGE SCALE GENOMIC DNA]</scope>
    <source>
        <strain evidence="2">Yerkes chimp pedigree #C0471</strain>
    </source>
</reference>
<evidence type="ECO:0000313" key="2">
    <source>
        <dbReference type="EMBL" id="PNI41741.1"/>
    </source>
</evidence>
<comment type="caution">
    <text evidence="2">The sequence shown here is derived from an EMBL/GenBank/DDBJ whole genome shotgun (WGS) entry which is preliminary data.</text>
</comment>
<accession>A0A2J8L3A4</accession>
<dbReference type="AlphaFoldDB" id="A0A2J8L3A4"/>
<protein>
    <submittedName>
        <fullName evidence="2">ZFX isoform 5</fullName>
    </submittedName>
</protein>
<evidence type="ECO:0000313" key="3">
    <source>
        <dbReference type="Proteomes" id="UP000236370"/>
    </source>
</evidence>
<evidence type="ECO:0000256" key="1">
    <source>
        <dbReference type="SAM" id="MobiDB-lite"/>
    </source>
</evidence>
<proteinExistence type="predicted"/>
<feature type="region of interest" description="Disordered" evidence="1">
    <location>
        <begin position="1"/>
        <end position="32"/>
    </location>
</feature>
<feature type="non-terminal residue" evidence="2">
    <location>
        <position position="32"/>
    </location>
</feature>